<gene>
    <name evidence="1" type="ORF">PR048_020317</name>
</gene>
<organism evidence="1 2">
    <name type="scientific">Dryococelus australis</name>
    <dbReference type="NCBI Taxonomy" id="614101"/>
    <lineage>
        <taxon>Eukaryota</taxon>
        <taxon>Metazoa</taxon>
        <taxon>Ecdysozoa</taxon>
        <taxon>Arthropoda</taxon>
        <taxon>Hexapoda</taxon>
        <taxon>Insecta</taxon>
        <taxon>Pterygota</taxon>
        <taxon>Neoptera</taxon>
        <taxon>Polyneoptera</taxon>
        <taxon>Phasmatodea</taxon>
        <taxon>Verophasmatodea</taxon>
        <taxon>Anareolatae</taxon>
        <taxon>Phasmatidae</taxon>
        <taxon>Eurycanthinae</taxon>
        <taxon>Dryococelus</taxon>
    </lineage>
</organism>
<accession>A0ABQ9H5Y5</accession>
<sequence>MIMEVSSNLKLSGGDNWAVWQFEMEVILKGRRLFGIVSGAEFEPVEGENEEVWVQNAATTQEFIITRMESGPLTHLLSRTTSSEMWSNLKSVYAKESAVSVYLLQQKFFLIEFNEYSVPTFMSKLE</sequence>
<keyword evidence="2" id="KW-1185">Reference proteome</keyword>
<dbReference type="Pfam" id="PF14223">
    <property type="entry name" value="Retrotran_gag_2"/>
    <property type="match status" value="1"/>
</dbReference>
<evidence type="ECO:0000313" key="2">
    <source>
        <dbReference type="Proteomes" id="UP001159363"/>
    </source>
</evidence>
<dbReference type="Proteomes" id="UP001159363">
    <property type="component" value="Chromosome 6"/>
</dbReference>
<evidence type="ECO:0008006" key="3">
    <source>
        <dbReference type="Google" id="ProtNLM"/>
    </source>
</evidence>
<reference evidence="1 2" key="1">
    <citation type="submission" date="2023-02" db="EMBL/GenBank/DDBJ databases">
        <title>LHISI_Scaffold_Assembly.</title>
        <authorList>
            <person name="Stuart O.P."/>
            <person name="Cleave R."/>
            <person name="Magrath M.J.L."/>
            <person name="Mikheyev A.S."/>
        </authorList>
    </citation>
    <scope>NUCLEOTIDE SEQUENCE [LARGE SCALE GENOMIC DNA]</scope>
    <source>
        <strain evidence="1">Daus_M_001</strain>
        <tissue evidence="1">Leg muscle</tissue>
    </source>
</reference>
<name>A0ABQ9H5Y5_9NEOP</name>
<evidence type="ECO:0000313" key="1">
    <source>
        <dbReference type="EMBL" id="KAJ8879709.1"/>
    </source>
</evidence>
<protein>
    <recommendedName>
        <fullName evidence="3">Retrotransposon Copia-like N-terminal domain-containing protein</fullName>
    </recommendedName>
</protein>
<proteinExistence type="predicted"/>
<dbReference type="EMBL" id="JARBHB010000007">
    <property type="protein sequence ID" value="KAJ8879709.1"/>
    <property type="molecule type" value="Genomic_DNA"/>
</dbReference>
<comment type="caution">
    <text evidence="1">The sequence shown here is derived from an EMBL/GenBank/DDBJ whole genome shotgun (WGS) entry which is preliminary data.</text>
</comment>